<accession>A0A553ZVT2</accession>
<feature type="transmembrane region" description="Helical" evidence="1">
    <location>
        <begin position="12"/>
        <end position="30"/>
    </location>
</feature>
<comment type="caution">
    <text evidence="2">The sequence shown here is derived from an EMBL/GenBank/DDBJ whole genome shotgun (WGS) entry which is preliminary data.</text>
</comment>
<dbReference type="RefSeq" id="WP_143849777.1">
    <property type="nucleotide sequence ID" value="NZ_VLXZ01000010.1"/>
</dbReference>
<proteinExistence type="predicted"/>
<evidence type="ECO:0000256" key="1">
    <source>
        <dbReference type="SAM" id="Phobius"/>
    </source>
</evidence>
<reference evidence="2 3" key="1">
    <citation type="submission" date="2019-07" db="EMBL/GenBank/DDBJ databases">
        <authorList>
            <person name="Park Y.J."/>
            <person name="Jeong S.E."/>
            <person name="Jung H.S."/>
        </authorList>
    </citation>
    <scope>NUCLEOTIDE SEQUENCE [LARGE SCALE GENOMIC DNA]</scope>
    <source>
        <strain evidence="3">P16(2019)</strain>
    </source>
</reference>
<protein>
    <submittedName>
        <fullName evidence="2">Uncharacterized protein</fullName>
    </submittedName>
</protein>
<feature type="transmembrane region" description="Helical" evidence="1">
    <location>
        <begin position="150"/>
        <end position="167"/>
    </location>
</feature>
<feature type="transmembrane region" description="Helical" evidence="1">
    <location>
        <begin position="101"/>
        <end position="120"/>
    </location>
</feature>
<sequence>MNRQRNSETIHWSTFMTFILMIMMNNSFLVESRSAIALPLVLMLLLISFIPLLSVWRARTSQTLRRRLATKQLTEFSFIGAGIITVSFFLGMFNSDINQDIYRTIAAGIAVPYCIIVGLFSRYVYRRILIAQGIDASEDQRSKSKLKKEWGFSIVILLIGVIAYLYFVA</sequence>
<dbReference type="AlphaFoldDB" id="A0A553ZVT2"/>
<keyword evidence="1" id="KW-0812">Transmembrane</keyword>
<feature type="transmembrane region" description="Helical" evidence="1">
    <location>
        <begin position="76"/>
        <end position="95"/>
    </location>
</feature>
<keyword evidence="1" id="KW-1133">Transmembrane helix</keyword>
<dbReference type="Proteomes" id="UP000318521">
    <property type="component" value="Unassembled WGS sequence"/>
</dbReference>
<name>A0A553ZVT2_9BACI</name>
<keyword evidence="1" id="KW-0472">Membrane</keyword>
<gene>
    <name evidence="2" type="ORF">FN960_15575</name>
</gene>
<evidence type="ECO:0000313" key="3">
    <source>
        <dbReference type="Proteomes" id="UP000318521"/>
    </source>
</evidence>
<feature type="transmembrane region" description="Helical" evidence="1">
    <location>
        <begin position="36"/>
        <end position="56"/>
    </location>
</feature>
<keyword evidence="3" id="KW-1185">Reference proteome</keyword>
<evidence type="ECO:0000313" key="2">
    <source>
        <dbReference type="EMBL" id="TSB45588.1"/>
    </source>
</evidence>
<organism evidence="2 3">
    <name type="scientific">Alkalicoccobacillus porphyridii</name>
    <dbReference type="NCBI Taxonomy" id="2597270"/>
    <lineage>
        <taxon>Bacteria</taxon>
        <taxon>Bacillati</taxon>
        <taxon>Bacillota</taxon>
        <taxon>Bacilli</taxon>
        <taxon>Bacillales</taxon>
        <taxon>Bacillaceae</taxon>
        <taxon>Alkalicoccobacillus</taxon>
    </lineage>
</organism>
<dbReference type="EMBL" id="VLXZ01000010">
    <property type="protein sequence ID" value="TSB45588.1"/>
    <property type="molecule type" value="Genomic_DNA"/>
</dbReference>